<comment type="caution">
    <text evidence="1">The sequence shown here is derived from an EMBL/GenBank/DDBJ whole genome shotgun (WGS) entry which is preliminary data.</text>
</comment>
<proteinExistence type="predicted"/>
<keyword evidence="2" id="KW-1185">Reference proteome</keyword>
<organism evidence="1 2">
    <name type="scientific">Gordonia aquimaris</name>
    <dbReference type="NCBI Taxonomy" id="2984863"/>
    <lineage>
        <taxon>Bacteria</taxon>
        <taxon>Bacillati</taxon>
        <taxon>Actinomycetota</taxon>
        <taxon>Actinomycetes</taxon>
        <taxon>Mycobacteriales</taxon>
        <taxon>Gordoniaceae</taxon>
        <taxon>Gordonia</taxon>
    </lineage>
</organism>
<sequence>MTLIAALTVASPTIRSSGPATELAEATSGVVADDGPVDGVLVSRTLFRHAGAAILMPANANDDVRRRAKAAARRYDTPTLAVSPARRAAVRAELARLAPERVVVLGAASSVARGLTDALVTTDPDDLIEQHAAQRGTTLVYLGADASPDAAFTAEAAGAQVVRVPVDDPRSTGESVRMLREHPDATVRAFGTGFGDSRAFARQTRAARTQPELPGGGQLIFPGRRLVALYGSPGDPSLGPLGAQGAQASVERVDQLAAQYRPFSATPVVPAFEIIAAVASSEPGPDGTYSSMIDPQRLRPWVQAAQDAGVYVTLDLQPGRADFLTQAKRYASLLAEPNVGLALDPEWRLKPDQVHLTQIGSVDVDEVNRTSSWLADLTRARGLPQKLLVVHEFDTDMVVGRDRLDTARPELQVVIHADGHGSPPVKKGTWQRVIADLPANVWLGWKNFYTEDTPTFSPARTMQVRPTPSFVSYQ</sequence>
<dbReference type="RefSeq" id="WP_266063871.1">
    <property type="nucleotide sequence ID" value="NZ_JAPKFM010000046.1"/>
</dbReference>
<dbReference type="EMBL" id="JAPKFM010000046">
    <property type="protein sequence ID" value="MCX2967169.1"/>
    <property type="molecule type" value="Genomic_DNA"/>
</dbReference>
<name>A0A9X3I807_9ACTN</name>
<evidence type="ECO:0000313" key="1">
    <source>
        <dbReference type="EMBL" id="MCX2967169.1"/>
    </source>
</evidence>
<accession>A0A9X3I807</accession>
<protein>
    <submittedName>
        <fullName evidence="1">Uncharacterized protein</fullName>
    </submittedName>
</protein>
<evidence type="ECO:0000313" key="2">
    <source>
        <dbReference type="Proteomes" id="UP001143347"/>
    </source>
</evidence>
<dbReference type="AlphaFoldDB" id="A0A9X3I807"/>
<gene>
    <name evidence="1" type="ORF">OSB52_24175</name>
</gene>
<reference evidence="1" key="1">
    <citation type="submission" date="2022-10" db="EMBL/GenBank/DDBJ databases">
        <title>WGS of marine actinomycetes from Thailand.</title>
        <authorList>
            <person name="Thawai C."/>
        </authorList>
    </citation>
    <scope>NUCLEOTIDE SEQUENCE</scope>
    <source>
        <strain evidence="1">SW21</strain>
    </source>
</reference>
<dbReference type="Proteomes" id="UP001143347">
    <property type="component" value="Unassembled WGS sequence"/>
</dbReference>